<keyword evidence="2" id="KW-1185">Reference proteome</keyword>
<gene>
    <name evidence="1" type="primary">WBGene00277866</name>
</gene>
<proteinExistence type="predicted"/>
<name>A0A2A6B3R9_PRIPA</name>
<dbReference type="AlphaFoldDB" id="A0A2A6B3R9"/>
<reference evidence="1" key="2">
    <citation type="submission" date="2022-06" db="UniProtKB">
        <authorList>
            <consortium name="EnsemblMetazoa"/>
        </authorList>
    </citation>
    <scope>IDENTIFICATION</scope>
    <source>
        <strain evidence="1">PS312</strain>
    </source>
</reference>
<evidence type="ECO:0000313" key="2">
    <source>
        <dbReference type="Proteomes" id="UP000005239"/>
    </source>
</evidence>
<organism evidence="1 2">
    <name type="scientific">Pristionchus pacificus</name>
    <name type="common">Parasitic nematode worm</name>
    <dbReference type="NCBI Taxonomy" id="54126"/>
    <lineage>
        <taxon>Eukaryota</taxon>
        <taxon>Metazoa</taxon>
        <taxon>Ecdysozoa</taxon>
        <taxon>Nematoda</taxon>
        <taxon>Chromadorea</taxon>
        <taxon>Rhabditida</taxon>
        <taxon>Rhabditina</taxon>
        <taxon>Diplogasteromorpha</taxon>
        <taxon>Diplogasteroidea</taxon>
        <taxon>Neodiplogasteridae</taxon>
        <taxon>Pristionchus</taxon>
    </lineage>
</organism>
<accession>A0A8R1USX9</accession>
<accession>A0A2A6B3R9</accession>
<sequence>MSSDDALTLDNLPSDVIRRIIRLEQESIPTMKLISTRWNALAAEYLNDCKNIHRFPKIDHFVWLISGSSTCLSFRTSSRYLEYFGLRRWPSNESSLTITDDEVCRNFSTTDVRRLLPRLSSIFKKCSRIGRLQLHLNIEENKKEIKLIRTALRQFTIEDLVFSGLECLSEFENWRQGVVVTILKTARAFRPIHRLLIFSENYESCNLGHFLIEAVQVAKSIVIETVITKRRNSSPIVREWKLTVVFLQRTMHIKFEQEDVNRTMMCLRITASAKW</sequence>
<reference evidence="2" key="1">
    <citation type="journal article" date="2008" name="Nat. Genet.">
        <title>The Pristionchus pacificus genome provides a unique perspective on nematode lifestyle and parasitism.</title>
        <authorList>
            <person name="Dieterich C."/>
            <person name="Clifton S.W."/>
            <person name="Schuster L.N."/>
            <person name="Chinwalla A."/>
            <person name="Delehaunty K."/>
            <person name="Dinkelacker I."/>
            <person name="Fulton L."/>
            <person name="Fulton R."/>
            <person name="Godfrey J."/>
            <person name="Minx P."/>
            <person name="Mitreva M."/>
            <person name="Roeseler W."/>
            <person name="Tian H."/>
            <person name="Witte H."/>
            <person name="Yang S.P."/>
            <person name="Wilson R.K."/>
            <person name="Sommer R.J."/>
        </authorList>
    </citation>
    <scope>NUCLEOTIDE SEQUENCE [LARGE SCALE GENOMIC DNA]</scope>
    <source>
        <strain evidence="2">PS312</strain>
    </source>
</reference>
<dbReference type="Proteomes" id="UP000005239">
    <property type="component" value="Unassembled WGS sequence"/>
</dbReference>
<evidence type="ECO:0000313" key="1">
    <source>
        <dbReference type="EnsemblMetazoa" id="PPA39497.1"/>
    </source>
</evidence>
<protein>
    <submittedName>
        <fullName evidence="1">Uncharacterized protein</fullName>
    </submittedName>
</protein>
<dbReference type="EnsemblMetazoa" id="PPA39497.1">
    <property type="protein sequence ID" value="PPA39497.1"/>
    <property type="gene ID" value="WBGene00277866"/>
</dbReference>